<dbReference type="AlphaFoldDB" id="A0A9D3NYD1"/>
<accession>A0A9D3NYD1</accession>
<comment type="caution">
    <text evidence="1">The sequence shown here is derived from an EMBL/GenBank/DDBJ whole genome shotgun (WGS) entry which is preliminary data.</text>
</comment>
<dbReference type="EMBL" id="JAHKSW010000006">
    <property type="protein sequence ID" value="KAG7330796.1"/>
    <property type="molecule type" value="Genomic_DNA"/>
</dbReference>
<gene>
    <name evidence="1" type="ORF">KOW79_004765</name>
</gene>
<dbReference type="InterPro" id="IPR008967">
    <property type="entry name" value="p53-like_TF_DNA-bd_sf"/>
</dbReference>
<dbReference type="Proteomes" id="UP000824219">
    <property type="component" value="Linkage Group LG06"/>
</dbReference>
<evidence type="ECO:0000313" key="1">
    <source>
        <dbReference type="EMBL" id="KAG7330796.1"/>
    </source>
</evidence>
<keyword evidence="2" id="KW-1185">Reference proteome</keyword>
<organism evidence="1 2">
    <name type="scientific">Hemibagrus wyckioides</name>
    <dbReference type="NCBI Taxonomy" id="337641"/>
    <lineage>
        <taxon>Eukaryota</taxon>
        <taxon>Metazoa</taxon>
        <taxon>Chordata</taxon>
        <taxon>Craniata</taxon>
        <taxon>Vertebrata</taxon>
        <taxon>Euteleostomi</taxon>
        <taxon>Actinopterygii</taxon>
        <taxon>Neopterygii</taxon>
        <taxon>Teleostei</taxon>
        <taxon>Ostariophysi</taxon>
        <taxon>Siluriformes</taxon>
        <taxon>Bagridae</taxon>
        <taxon>Hemibagrus</taxon>
    </lineage>
</organism>
<name>A0A9D3NYD1_9TELE</name>
<protein>
    <submittedName>
        <fullName evidence="1">Uncharacterized protein</fullName>
    </submittedName>
</protein>
<dbReference type="GO" id="GO:0009653">
    <property type="term" value="P:anatomical structure morphogenesis"/>
    <property type="evidence" value="ECO:0007669"/>
    <property type="project" value="UniProtKB-ARBA"/>
</dbReference>
<reference evidence="1 2" key="1">
    <citation type="submission" date="2021-06" db="EMBL/GenBank/DDBJ databases">
        <title>Chromosome-level genome assembly of the red-tail catfish (Hemibagrus wyckioides).</title>
        <authorList>
            <person name="Shao F."/>
        </authorList>
    </citation>
    <scope>NUCLEOTIDE SEQUENCE [LARGE SCALE GENOMIC DNA]</scope>
    <source>
        <strain evidence="1">EC202008001</strain>
        <tissue evidence="1">Blood</tissue>
    </source>
</reference>
<dbReference type="Gene3D" id="1.10.238.10">
    <property type="entry name" value="EF-hand"/>
    <property type="match status" value="1"/>
</dbReference>
<evidence type="ECO:0000313" key="2">
    <source>
        <dbReference type="Proteomes" id="UP000824219"/>
    </source>
</evidence>
<dbReference type="SUPFAM" id="SSF49417">
    <property type="entry name" value="p53-like transcription factors"/>
    <property type="match status" value="1"/>
</dbReference>
<dbReference type="GO" id="GO:0003700">
    <property type="term" value="F:DNA-binding transcription factor activity"/>
    <property type="evidence" value="ECO:0007669"/>
    <property type="project" value="InterPro"/>
</dbReference>
<proteinExistence type="predicted"/>
<dbReference type="GO" id="GO:0060429">
    <property type="term" value="P:epithelium development"/>
    <property type="evidence" value="ECO:0007669"/>
    <property type="project" value="UniProtKB-ARBA"/>
</dbReference>
<sequence length="70" mass="7670">MSQSAPLSSGEVPGVLCDAIASPEAQGDPDTPVYWSKFIKTASNERGVAFWLWIDGILDLIKLKLTEYLE</sequence>